<organism evidence="5 6">
    <name type="scientific">Hibiscus sabdariffa</name>
    <name type="common">roselle</name>
    <dbReference type="NCBI Taxonomy" id="183260"/>
    <lineage>
        <taxon>Eukaryota</taxon>
        <taxon>Viridiplantae</taxon>
        <taxon>Streptophyta</taxon>
        <taxon>Embryophyta</taxon>
        <taxon>Tracheophyta</taxon>
        <taxon>Spermatophyta</taxon>
        <taxon>Magnoliopsida</taxon>
        <taxon>eudicotyledons</taxon>
        <taxon>Gunneridae</taxon>
        <taxon>Pentapetalae</taxon>
        <taxon>rosids</taxon>
        <taxon>malvids</taxon>
        <taxon>Malvales</taxon>
        <taxon>Malvaceae</taxon>
        <taxon>Malvoideae</taxon>
        <taxon>Hibiscus</taxon>
    </lineage>
</organism>
<feature type="transmembrane region" description="Helical" evidence="4">
    <location>
        <begin position="97"/>
        <end position="115"/>
    </location>
</feature>
<protein>
    <submittedName>
        <fullName evidence="5">Uncharacterized protein</fullName>
    </submittedName>
</protein>
<feature type="transmembrane region" description="Helical" evidence="4">
    <location>
        <begin position="39"/>
        <end position="63"/>
    </location>
</feature>
<evidence type="ECO:0000256" key="1">
    <source>
        <dbReference type="ARBA" id="ARBA00022692"/>
    </source>
</evidence>
<keyword evidence="3 4" id="KW-0472">Membrane</keyword>
<evidence type="ECO:0000256" key="2">
    <source>
        <dbReference type="ARBA" id="ARBA00022989"/>
    </source>
</evidence>
<keyword evidence="6" id="KW-1185">Reference proteome</keyword>
<dbReference type="PANTHER" id="PTHR31218">
    <property type="entry name" value="WAT1-RELATED PROTEIN"/>
    <property type="match status" value="1"/>
</dbReference>
<evidence type="ECO:0000313" key="6">
    <source>
        <dbReference type="Proteomes" id="UP001472677"/>
    </source>
</evidence>
<dbReference type="InterPro" id="IPR030184">
    <property type="entry name" value="WAT1-related"/>
</dbReference>
<accession>A0ABR2FRL6</accession>
<evidence type="ECO:0000313" key="5">
    <source>
        <dbReference type="EMBL" id="KAK8586909.1"/>
    </source>
</evidence>
<keyword evidence="2 4" id="KW-1133">Transmembrane helix</keyword>
<dbReference type="Proteomes" id="UP001472677">
    <property type="component" value="Unassembled WGS sequence"/>
</dbReference>
<evidence type="ECO:0000256" key="4">
    <source>
        <dbReference type="SAM" id="Phobius"/>
    </source>
</evidence>
<keyword evidence="1 4" id="KW-0812">Transmembrane</keyword>
<feature type="transmembrane region" description="Helical" evidence="4">
    <location>
        <begin position="121"/>
        <end position="154"/>
    </location>
</feature>
<dbReference type="EMBL" id="JBBPBM010000004">
    <property type="protein sequence ID" value="KAK8586909.1"/>
    <property type="molecule type" value="Genomic_DNA"/>
</dbReference>
<evidence type="ECO:0000256" key="3">
    <source>
        <dbReference type="ARBA" id="ARBA00023136"/>
    </source>
</evidence>
<gene>
    <name evidence="5" type="ORF">V6N12_021429</name>
</gene>
<comment type="caution">
    <text evidence="5">The sequence shown here is derived from an EMBL/GenBank/DDBJ whole genome shotgun (WGS) entry which is preliminary data.</text>
</comment>
<proteinExistence type="predicted"/>
<name>A0ABR2FRL6_9ROSI</name>
<sequence length="164" mass="18374">MIFFFIFGDRFSAQLLLCKGLELSSATLASANVNLIPAFTFILAVFFRFLMVFMNPIFCFMFYDLYVFEKSTLSPSVFPVSAHARVEKVAFRSSSTLAKTIGTIASIFGPVFVASFKPTQIVIAIATGALFFGEAVFLGSVIGSYFYLWVYIAYYGEKQKRNKK</sequence>
<reference evidence="5 6" key="1">
    <citation type="journal article" date="2024" name="G3 (Bethesda)">
        <title>Genome assembly of Hibiscus sabdariffa L. provides insights into metabolisms of medicinal natural products.</title>
        <authorList>
            <person name="Kim T."/>
        </authorList>
    </citation>
    <scope>NUCLEOTIDE SEQUENCE [LARGE SCALE GENOMIC DNA]</scope>
    <source>
        <strain evidence="5">TK-2024</strain>
        <tissue evidence="5">Old leaves</tissue>
    </source>
</reference>